<evidence type="ECO:0000256" key="7">
    <source>
        <dbReference type="ARBA" id="ARBA00022741"/>
    </source>
</evidence>
<dbReference type="GO" id="GO:0000155">
    <property type="term" value="F:phosphorelay sensor kinase activity"/>
    <property type="evidence" value="ECO:0007669"/>
    <property type="project" value="InterPro"/>
</dbReference>
<evidence type="ECO:0000256" key="10">
    <source>
        <dbReference type="ARBA" id="ARBA00022989"/>
    </source>
</evidence>
<protein>
    <recommendedName>
        <fullName evidence="3">histidine kinase</fullName>
        <ecNumber evidence="3">2.7.13.3</ecNumber>
    </recommendedName>
</protein>
<dbReference type="Pfam" id="PF13493">
    <property type="entry name" value="DUF4118"/>
    <property type="match status" value="1"/>
</dbReference>
<dbReference type="InterPro" id="IPR029016">
    <property type="entry name" value="GAF-like_dom_sf"/>
</dbReference>
<dbReference type="CDD" id="cd00082">
    <property type="entry name" value="HisKA"/>
    <property type="match status" value="1"/>
</dbReference>
<dbReference type="GO" id="GO:0005886">
    <property type="term" value="C:plasma membrane"/>
    <property type="evidence" value="ECO:0007669"/>
    <property type="project" value="TreeGrafter"/>
</dbReference>
<evidence type="ECO:0000256" key="5">
    <source>
        <dbReference type="ARBA" id="ARBA00022679"/>
    </source>
</evidence>
<dbReference type="CDD" id="cd00075">
    <property type="entry name" value="HATPase"/>
    <property type="match status" value="1"/>
</dbReference>
<dbReference type="Gene3D" id="3.30.450.40">
    <property type="match status" value="1"/>
</dbReference>
<evidence type="ECO:0000256" key="11">
    <source>
        <dbReference type="ARBA" id="ARBA00023012"/>
    </source>
</evidence>
<evidence type="ECO:0000256" key="1">
    <source>
        <dbReference type="ARBA" id="ARBA00000085"/>
    </source>
</evidence>
<keyword evidence="9" id="KW-0067">ATP-binding</keyword>
<comment type="catalytic activity">
    <reaction evidence="1">
        <text>ATP + protein L-histidine = ADP + protein N-phospho-L-histidine.</text>
        <dbReference type="EC" id="2.7.13.3"/>
    </reaction>
</comment>
<dbReference type="InterPro" id="IPR052023">
    <property type="entry name" value="Histidine_kinase_KdpD"/>
</dbReference>
<evidence type="ECO:0000313" key="15">
    <source>
        <dbReference type="EMBL" id="PPK78019.1"/>
    </source>
</evidence>
<dbReference type="PROSITE" id="PS50109">
    <property type="entry name" value="HIS_KIN"/>
    <property type="match status" value="1"/>
</dbReference>
<evidence type="ECO:0000256" key="13">
    <source>
        <dbReference type="SAM" id="Phobius"/>
    </source>
</evidence>
<dbReference type="SMART" id="SM00388">
    <property type="entry name" value="HisKA"/>
    <property type="match status" value="1"/>
</dbReference>
<dbReference type="SUPFAM" id="SSF47384">
    <property type="entry name" value="Homodimeric domain of signal transducing histidine kinase"/>
    <property type="match status" value="1"/>
</dbReference>
<dbReference type="Gene3D" id="1.20.120.620">
    <property type="entry name" value="Backbone structure of the membrane domain of e. Coli histidine kinase receptor kdpd"/>
    <property type="match status" value="1"/>
</dbReference>
<keyword evidence="6 13" id="KW-0812">Transmembrane</keyword>
<dbReference type="Gene3D" id="3.30.565.10">
    <property type="entry name" value="Histidine kinase-like ATPase, C-terminal domain"/>
    <property type="match status" value="1"/>
</dbReference>
<evidence type="ECO:0000256" key="9">
    <source>
        <dbReference type="ARBA" id="ARBA00022840"/>
    </source>
</evidence>
<dbReference type="InterPro" id="IPR038318">
    <property type="entry name" value="KdpD_sf"/>
</dbReference>
<keyword evidence="7" id="KW-0547">Nucleotide-binding</keyword>
<dbReference type="SMART" id="SM00387">
    <property type="entry name" value="HATPase_c"/>
    <property type="match status" value="1"/>
</dbReference>
<dbReference type="InterPro" id="IPR003661">
    <property type="entry name" value="HisK_dim/P_dom"/>
</dbReference>
<dbReference type="Pfam" id="PF00512">
    <property type="entry name" value="HisKA"/>
    <property type="match status" value="1"/>
</dbReference>
<dbReference type="EC" id="2.7.13.3" evidence="3"/>
<feature type="transmembrane region" description="Helical" evidence="13">
    <location>
        <begin position="31"/>
        <end position="50"/>
    </location>
</feature>
<dbReference type="GO" id="GO:0042802">
    <property type="term" value="F:identical protein binding"/>
    <property type="evidence" value="ECO:0007669"/>
    <property type="project" value="UniProtKB-ARBA"/>
</dbReference>
<dbReference type="RefSeq" id="WP_104427407.1">
    <property type="nucleotide sequence ID" value="NZ_PTIZ01000001.1"/>
</dbReference>
<evidence type="ECO:0000256" key="4">
    <source>
        <dbReference type="ARBA" id="ARBA00022553"/>
    </source>
</evidence>
<dbReference type="PANTHER" id="PTHR45569:SF1">
    <property type="entry name" value="SENSOR PROTEIN KDPD"/>
    <property type="match status" value="1"/>
</dbReference>
<keyword evidence="8" id="KW-0418">Kinase</keyword>
<dbReference type="SUPFAM" id="SSF55781">
    <property type="entry name" value="GAF domain-like"/>
    <property type="match status" value="1"/>
</dbReference>
<name>A0A2S6HKL1_9GAMM</name>
<evidence type="ECO:0000256" key="12">
    <source>
        <dbReference type="ARBA" id="ARBA00023136"/>
    </source>
</evidence>
<dbReference type="Pfam" id="PF02518">
    <property type="entry name" value="HATPase_c"/>
    <property type="match status" value="1"/>
</dbReference>
<dbReference type="FunFam" id="3.30.565.10:FF:000042">
    <property type="entry name" value="Two-component sensor histidine kinase KdpD"/>
    <property type="match status" value="1"/>
</dbReference>
<dbReference type="PANTHER" id="PTHR45569">
    <property type="entry name" value="SENSOR PROTEIN KDPD"/>
    <property type="match status" value="1"/>
</dbReference>
<feature type="transmembrane region" description="Helical" evidence="13">
    <location>
        <begin position="86"/>
        <end position="105"/>
    </location>
</feature>
<comment type="caution">
    <text evidence="15">The sequence shown here is derived from an EMBL/GenBank/DDBJ whole genome shotgun (WGS) entry which is preliminary data.</text>
</comment>
<dbReference type="EMBL" id="PTIZ01000001">
    <property type="protein sequence ID" value="PPK78019.1"/>
    <property type="molecule type" value="Genomic_DNA"/>
</dbReference>
<dbReference type="InterPro" id="IPR003594">
    <property type="entry name" value="HATPase_dom"/>
</dbReference>
<accession>A0A2S6HKL1</accession>
<keyword evidence="5" id="KW-0808">Transferase</keyword>
<keyword evidence="12 13" id="KW-0472">Membrane</keyword>
<sequence>MRNNAQHKQPDSEQDQQLPAMVLNRGRRSECLLGYLWGIAAPVICTLVDWPLRHVLGTASILMTYLLGIFLVASRYGRGASMTASLLSIPVFAFFFGPPTFSFAISDIENIVGLAVMIVVANVTSNLLEKARLQAEIARQRENRTNALYRLSQALSDAQNSQAVARIAVQHIHDDFAAAAVLLFPDANNQLHYPCSEPLRQSLRGVDLAAAQRAFELRTLERHPDPNTPIYFPLEYSQTRLGVLAIRFVTLSALSNPELTTFFDTFRNLIAQTLERLRLTEQANNASLKAETESLRNELLSAISHDLRTPLTRIIGASTALVENSAGFSEEEKLDFNKVILEEAQRTSELTNKILDMARLSSGEIILHQEWNTIEEIVGSALHRLEKNLGTRPVRTLLPDNLPLLWIDAVLIEQVLTNLIENAIKYTPAGSPIDISAELLPTALKITVSDYGLGIAKGMEEKIFDKFYRLESETQQNGVGVGLTLCRTIIETHGGTIHAVNCSEKGASFIIYLPLHEPPQINWPEGMGTS</sequence>
<feature type="transmembrane region" description="Helical" evidence="13">
    <location>
        <begin position="56"/>
        <end position="74"/>
    </location>
</feature>
<dbReference type="SUPFAM" id="SSF55874">
    <property type="entry name" value="ATPase domain of HSP90 chaperone/DNA topoisomerase II/histidine kinase"/>
    <property type="match status" value="1"/>
</dbReference>
<dbReference type="AlphaFoldDB" id="A0A2S6HKL1"/>
<dbReference type="InterPro" id="IPR036890">
    <property type="entry name" value="HATPase_C_sf"/>
</dbReference>
<feature type="domain" description="Histidine kinase" evidence="14">
    <location>
        <begin position="302"/>
        <end position="517"/>
    </location>
</feature>
<keyword evidence="10 13" id="KW-1133">Transmembrane helix</keyword>
<keyword evidence="11" id="KW-0902">Two-component regulatory system</keyword>
<keyword evidence="4" id="KW-0597">Phosphoprotein</keyword>
<evidence type="ECO:0000259" key="14">
    <source>
        <dbReference type="PROSITE" id="PS50109"/>
    </source>
</evidence>
<comment type="subcellular location">
    <subcellularLocation>
        <location evidence="2">Membrane</location>
        <topology evidence="2">Multi-pass membrane protein</topology>
    </subcellularLocation>
</comment>
<evidence type="ECO:0000313" key="16">
    <source>
        <dbReference type="Proteomes" id="UP000240010"/>
    </source>
</evidence>
<dbReference type="PRINTS" id="PR00344">
    <property type="entry name" value="BCTRLSENSOR"/>
</dbReference>
<proteinExistence type="predicted"/>
<dbReference type="InterPro" id="IPR004358">
    <property type="entry name" value="Sig_transdc_His_kin-like_C"/>
</dbReference>
<organism evidence="15 16">
    <name type="scientific">Methylobacter tundripaludum</name>
    <dbReference type="NCBI Taxonomy" id="173365"/>
    <lineage>
        <taxon>Bacteria</taxon>
        <taxon>Pseudomonadati</taxon>
        <taxon>Pseudomonadota</taxon>
        <taxon>Gammaproteobacteria</taxon>
        <taxon>Methylococcales</taxon>
        <taxon>Methylococcaceae</taxon>
        <taxon>Methylobacter</taxon>
    </lineage>
</organism>
<gene>
    <name evidence="15" type="ORF">B0F87_101401</name>
</gene>
<reference evidence="15 16" key="1">
    <citation type="submission" date="2018-02" db="EMBL/GenBank/DDBJ databases">
        <title>Subsurface microbial communities from deep shales in Ohio and West Virginia, USA.</title>
        <authorList>
            <person name="Wrighton K."/>
        </authorList>
    </citation>
    <scope>NUCLEOTIDE SEQUENCE [LARGE SCALE GENOMIC DNA]</scope>
    <source>
        <strain evidence="15 16">OWC-DMM</strain>
    </source>
</reference>
<evidence type="ECO:0000256" key="2">
    <source>
        <dbReference type="ARBA" id="ARBA00004141"/>
    </source>
</evidence>
<dbReference type="InterPro" id="IPR036097">
    <property type="entry name" value="HisK_dim/P_sf"/>
</dbReference>
<evidence type="ECO:0000256" key="6">
    <source>
        <dbReference type="ARBA" id="ARBA00022692"/>
    </source>
</evidence>
<evidence type="ECO:0000256" key="8">
    <source>
        <dbReference type="ARBA" id="ARBA00022777"/>
    </source>
</evidence>
<dbReference type="Proteomes" id="UP000240010">
    <property type="component" value="Unassembled WGS sequence"/>
</dbReference>
<dbReference type="InterPro" id="IPR005467">
    <property type="entry name" value="His_kinase_dom"/>
</dbReference>
<evidence type="ECO:0000256" key="3">
    <source>
        <dbReference type="ARBA" id="ARBA00012438"/>
    </source>
</evidence>
<dbReference type="GO" id="GO:0005524">
    <property type="term" value="F:ATP binding"/>
    <property type="evidence" value="ECO:0007669"/>
    <property type="project" value="UniProtKB-KW"/>
</dbReference>
<dbReference type="Gene3D" id="1.10.287.130">
    <property type="match status" value="1"/>
</dbReference>
<dbReference type="InterPro" id="IPR025201">
    <property type="entry name" value="KdpD_TM"/>
</dbReference>